<sequence>MRWPLRGRCAPNYVKKCTPLPGSRSQDKISTRSMTIRRSLFSSSNRGLQRESSSSTTNLSSNASDSDFRGGITNRTTQTRTIRGTKSLLSSPVSMKKVSTLQRRHSFVHEAGNKFFRKPGAPTSKGGTA</sequence>
<feature type="region of interest" description="Disordered" evidence="1">
    <location>
        <begin position="110"/>
        <end position="129"/>
    </location>
</feature>
<feature type="compositionally biased region" description="Polar residues" evidence="1">
    <location>
        <begin position="87"/>
        <end position="97"/>
    </location>
</feature>
<feature type="compositionally biased region" description="Polar residues" evidence="1">
    <location>
        <begin position="31"/>
        <end position="51"/>
    </location>
</feature>
<evidence type="ECO:0000313" key="2">
    <source>
        <dbReference type="EMBL" id="KAF8783516.1"/>
    </source>
</evidence>
<evidence type="ECO:0000313" key="3">
    <source>
        <dbReference type="Proteomes" id="UP000807504"/>
    </source>
</evidence>
<name>A0A8T0EYY5_ARGBR</name>
<dbReference type="AlphaFoldDB" id="A0A8T0EYY5"/>
<feature type="region of interest" description="Disordered" evidence="1">
    <location>
        <begin position="20"/>
        <end position="97"/>
    </location>
</feature>
<reference evidence="2" key="2">
    <citation type="submission" date="2020-06" db="EMBL/GenBank/DDBJ databases">
        <authorList>
            <person name="Sheffer M."/>
        </authorList>
    </citation>
    <scope>NUCLEOTIDE SEQUENCE</scope>
</reference>
<keyword evidence="3" id="KW-1185">Reference proteome</keyword>
<evidence type="ECO:0000256" key="1">
    <source>
        <dbReference type="SAM" id="MobiDB-lite"/>
    </source>
</evidence>
<protein>
    <submittedName>
        <fullName evidence="2">Uncharacterized protein</fullName>
    </submittedName>
</protein>
<reference evidence="2" key="1">
    <citation type="journal article" date="2020" name="bioRxiv">
        <title>Chromosome-level reference genome of the European wasp spider Argiope bruennichi: a resource for studies on range expansion and evolutionary adaptation.</title>
        <authorList>
            <person name="Sheffer M.M."/>
            <person name="Hoppe A."/>
            <person name="Krehenwinkel H."/>
            <person name="Uhl G."/>
            <person name="Kuss A.W."/>
            <person name="Jensen L."/>
            <person name="Jensen C."/>
            <person name="Gillespie R.G."/>
            <person name="Hoff K.J."/>
            <person name="Prost S."/>
        </authorList>
    </citation>
    <scope>NUCLEOTIDE SEQUENCE</scope>
</reference>
<accession>A0A8T0EYY5</accession>
<comment type="caution">
    <text evidence="2">The sequence shown here is derived from an EMBL/GenBank/DDBJ whole genome shotgun (WGS) entry which is preliminary data.</text>
</comment>
<gene>
    <name evidence="2" type="ORF">HNY73_013670</name>
</gene>
<feature type="compositionally biased region" description="Low complexity" evidence="1">
    <location>
        <begin position="52"/>
        <end position="85"/>
    </location>
</feature>
<dbReference type="Proteomes" id="UP000807504">
    <property type="component" value="Unassembled WGS sequence"/>
</dbReference>
<dbReference type="EMBL" id="JABXBU010001863">
    <property type="protein sequence ID" value="KAF8783516.1"/>
    <property type="molecule type" value="Genomic_DNA"/>
</dbReference>
<proteinExistence type="predicted"/>
<organism evidence="2 3">
    <name type="scientific">Argiope bruennichi</name>
    <name type="common">Wasp spider</name>
    <name type="synonym">Aranea bruennichi</name>
    <dbReference type="NCBI Taxonomy" id="94029"/>
    <lineage>
        <taxon>Eukaryota</taxon>
        <taxon>Metazoa</taxon>
        <taxon>Ecdysozoa</taxon>
        <taxon>Arthropoda</taxon>
        <taxon>Chelicerata</taxon>
        <taxon>Arachnida</taxon>
        <taxon>Araneae</taxon>
        <taxon>Araneomorphae</taxon>
        <taxon>Entelegynae</taxon>
        <taxon>Araneoidea</taxon>
        <taxon>Araneidae</taxon>
        <taxon>Argiope</taxon>
    </lineage>
</organism>